<keyword evidence="4" id="KW-1185">Reference proteome</keyword>
<name>A0A183ACX1_9TREM</name>
<reference evidence="5" key="1">
    <citation type="submission" date="2016-06" db="UniProtKB">
        <authorList>
            <consortium name="WormBaseParasite"/>
        </authorList>
    </citation>
    <scope>IDENTIFICATION</scope>
</reference>
<reference evidence="3 4" key="2">
    <citation type="submission" date="2018-11" db="EMBL/GenBank/DDBJ databases">
        <authorList>
            <consortium name="Pathogen Informatics"/>
        </authorList>
    </citation>
    <scope>NUCLEOTIDE SEQUENCE [LARGE SCALE GENOMIC DNA]</scope>
    <source>
        <strain evidence="3 4">Egypt</strain>
    </source>
</reference>
<feature type="region of interest" description="Disordered" evidence="1">
    <location>
        <begin position="335"/>
        <end position="367"/>
    </location>
</feature>
<keyword evidence="2" id="KW-0472">Membrane</keyword>
<keyword evidence="2" id="KW-0812">Transmembrane</keyword>
<dbReference type="EMBL" id="UZAN01041656">
    <property type="protein sequence ID" value="VDP73686.1"/>
    <property type="molecule type" value="Genomic_DNA"/>
</dbReference>
<proteinExistence type="predicted"/>
<organism evidence="5">
    <name type="scientific">Echinostoma caproni</name>
    <dbReference type="NCBI Taxonomy" id="27848"/>
    <lineage>
        <taxon>Eukaryota</taxon>
        <taxon>Metazoa</taxon>
        <taxon>Spiralia</taxon>
        <taxon>Lophotrochozoa</taxon>
        <taxon>Platyhelminthes</taxon>
        <taxon>Trematoda</taxon>
        <taxon>Digenea</taxon>
        <taxon>Plagiorchiida</taxon>
        <taxon>Echinostomata</taxon>
        <taxon>Echinostomatoidea</taxon>
        <taxon>Echinostomatidae</taxon>
        <taxon>Echinostoma</taxon>
    </lineage>
</organism>
<evidence type="ECO:0000313" key="3">
    <source>
        <dbReference type="EMBL" id="VDP73686.1"/>
    </source>
</evidence>
<protein>
    <submittedName>
        <fullName evidence="5">CUB domain-containing protein</fullName>
    </submittedName>
</protein>
<accession>A0A183ACX1</accession>
<evidence type="ECO:0000313" key="4">
    <source>
        <dbReference type="Proteomes" id="UP000272942"/>
    </source>
</evidence>
<evidence type="ECO:0000313" key="5">
    <source>
        <dbReference type="WBParaSite" id="ECPE_0000481801-mRNA-1"/>
    </source>
</evidence>
<sequence length="412" mass="47679">MNSPEEGIILDTMMTESPNTCIIHFRVSANRAMDTVSVFFNHASVLTSTETWDPVFLTFLFYFYERDTYRLSTFSEITISNTSRQIKRQQFDSTTLPTGVSTFYLTLRANESQYKSFRLRFSVTITPVYRCALVRTSKPQITSTVEQNFRLEYYVFYQQGYIPCQELHPLDEKLYTLCIPRGLLCDTHTNCPVINERSLDEPHDVRLCQTPKLLRKVDLELVLGVLAVILVLLMIFAMVFTISDYKLWCKRIRGGCARRRENSFDERSIGTEFSLPIAPPRYESAEDMNLRQAAICKLCSPQSPAPLAYESPPSYTRDMEDETGVYPTFIRPIHTRRRPRSSSAIGSRRPVFRRRRTTTTDAFTEDTRSTESWAMSYLHTHGMDSSTDLPSYRDIAPHLAFDQRPSTHSDRR</sequence>
<evidence type="ECO:0000256" key="1">
    <source>
        <dbReference type="SAM" id="MobiDB-lite"/>
    </source>
</evidence>
<dbReference type="WBParaSite" id="ECPE_0000481801-mRNA-1">
    <property type="protein sequence ID" value="ECPE_0000481801-mRNA-1"/>
    <property type="gene ID" value="ECPE_0000481801"/>
</dbReference>
<feature type="transmembrane region" description="Helical" evidence="2">
    <location>
        <begin position="221"/>
        <end position="243"/>
    </location>
</feature>
<dbReference type="OrthoDB" id="6235417at2759"/>
<dbReference type="Proteomes" id="UP000272942">
    <property type="component" value="Unassembled WGS sequence"/>
</dbReference>
<keyword evidence="2" id="KW-1133">Transmembrane helix</keyword>
<dbReference type="AlphaFoldDB" id="A0A183ACX1"/>
<gene>
    <name evidence="3" type="ORF">ECPE_LOCUS4806</name>
</gene>
<evidence type="ECO:0000256" key="2">
    <source>
        <dbReference type="SAM" id="Phobius"/>
    </source>
</evidence>